<dbReference type="PROSITE" id="PS01159">
    <property type="entry name" value="WW_DOMAIN_1"/>
    <property type="match status" value="2"/>
</dbReference>
<comment type="caution">
    <text evidence="4">The sequence shown here is derived from an EMBL/GenBank/DDBJ whole genome shotgun (WGS) entry which is preliminary data.</text>
</comment>
<dbReference type="CDD" id="cd00201">
    <property type="entry name" value="WW"/>
    <property type="match status" value="2"/>
</dbReference>
<accession>K0SGS4</accession>
<evidence type="ECO:0000313" key="5">
    <source>
        <dbReference type="Proteomes" id="UP000266841"/>
    </source>
</evidence>
<sequence length="495" mass="55830">MKLGPTCALLLGCTLKRQSVAAFRNLWAVRAPHRRCSLATTHIVHGALFAQSADAAQSTGESSQASAALQTIGDWECYLDESKGLVYYHNRITGKSQWEQPEDVAFDNVHRSIPLSKKVEMRNRLKAYLEERLTDSSTDFIGTLQDDRKDAQWKRNQAQMRLEDRKNSQAGDVVAEWNEWQAIIDKRRGSIYYFDRIARTSTWDRPKGFADFKLSPSQEAMMNEQRRRFDEWQSTNSEARVSVLGKGTIGTSSNKPKGKPASLPIVQQGEWGAYFDVKSDASEANVSLERAIGTTMSGEADDEEKARQWEESKRKERERKAKMRAERDAKTAETYNSAMSAELDRLEEAKKKETKKLPRPPRLPKEEPRVTSAETLVAPLKMETLYDVLGCDQAATRAELKRAYLSKAKLFHPDAVLQNGSSVDVEEAELKFVEVSEAWKILGDQVTRRRYDRDLQGKQISSKAGNLFVSFVEGAAKAMDEALSIAEDDVDGMMP</sequence>
<dbReference type="InterPro" id="IPR036020">
    <property type="entry name" value="WW_dom_sf"/>
</dbReference>
<dbReference type="PANTHER" id="PTHR44825">
    <property type="match status" value="1"/>
</dbReference>
<dbReference type="InterPro" id="IPR036869">
    <property type="entry name" value="J_dom_sf"/>
</dbReference>
<dbReference type="InterPro" id="IPR052763">
    <property type="entry name" value="DnaJ_C4"/>
</dbReference>
<dbReference type="EMBL" id="AGNL01017560">
    <property type="protein sequence ID" value="EJK64174.1"/>
    <property type="molecule type" value="Genomic_DNA"/>
</dbReference>
<dbReference type="Pfam" id="PF00226">
    <property type="entry name" value="DnaJ"/>
    <property type="match status" value="1"/>
</dbReference>
<dbReference type="PANTHER" id="PTHR44825:SF1">
    <property type="entry name" value="DNAJ HOMOLOG SUBFAMILY C MEMBER 4"/>
    <property type="match status" value="1"/>
</dbReference>
<evidence type="ECO:0000313" key="4">
    <source>
        <dbReference type="EMBL" id="EJK64174.1"/>
    </source>
</evidence>
<dbReference type="InterPro" id="IPR001623">
    <property type="entry name" value="DnaJ_domain"/>
</dbReference>
<keyword evidence="5" id="KW-1185">Reference proteome</keyword>
<organism evidence="4 5">
    <name type="scientific">Thalassiosira oceanica</name>
    <name type="common">Marine diatom</name>
    <dbReference type="NCBI Taxonomy" id="159749"/>
    <lineage>
        <taxon>Eukaryota</taxon>
        <taxon>Sar</taxon>
        <taxon>Stramenopiles</taxon>
        <taxon>Ochrophyta</taxon>
        <taxon>Bacillariophyta</taxon>
        <taxon>Coscinodiscophyceae</taxon>
        <taxon>Thalassiosirophycidae</taxon>
        <taxon>Thalassiosirales</taxon>
        <taxon>Thalassiosiraceae</taxon>
        <taxon>Thalassiosira</taxon>
    </lineage>
</organism>
<feature type="domain" description="WW" evidence="2">
    <location>
        <begin position="75"/>
        <end position="103"/>
    </location>
</feature>
<dbReference type="SUPFAM" id="SSF46565">
    <property type="entry name" value="Chaperone J-domain"/>
    <property type="match status" value="1"/>
</dbReference>
<reference evidence="4 5" key="1">
    <citation type="journal article" date="2012" name="Genome Biol.">
        <title>Genome and low-iron response of an oceanic diatom adapted to chronic iron limitation.</title>
        <authorList>
            <person name="Lommer M."/>
            <person name="Specht M."/>
            <person name="Roy A.S."/>
            <person name="Kraemer L."/>
            <person name="Andreson R."/>
            <person name="Gutowska M.A."/>
            <person name="Wolf J."/>
            <person name="Bergner S.V."/>
            <person name="Schilhabel M.B."/>
            <person name="Klostermeier U.C."/>
            <person name="Beiko R.G."/>
            <person name="Rosenstiel P."/>
            <person name="Hippler M."/>
            <person name="Laroche J."/>
        </authorList>
    </citation>
    <scope>NUCLEOTIDE SEQUENCE [LARGE SCALE GENOMIC DNA]</scope>
    <source>
        <strain evidence="4 5">CCMP1005</strain>
    </source>
</reference>
<feature type="compositionally biased region" description="Basic and acidic residues" evidence="1">
    <location>
        <begin position="304"/>
        <end position="331"/>
    </location>
</feature>
<dbReference type="Gene3D" id="2.20.70.10">
    <property type="match status" value="2"/>
</dbReference>
<proteinExistence type="predicted"/>
<feature type="compositionally biased region" description="Basic and acidic residues" evidence="1">
    <location>
        <begin position="342"/>
        <end position="351"/>
    </location>
</feature>
<dbReference type="PRINTS" id="PR00625">
    <property type="entry name" value="JDOMAIN"/>
</dbReference>
<evidence type="ECO:0000259" key="3">
    <source>
        <dbReference type="PROSITE" id="PS50076"/>
    </source>
</evidence>
<dbReference type="OrthoDB" id="207369at2759"/>
<feature type="region of interest" description="Disordered" evidence="1">
    <location>
        <begin position="243"/>
        <end position="263"/>
    </location>
</feature>
<dbReference type="InterPro" id="IPR001202">
    <property type="entry name" value="WW_dom"/>
</dbReference>
<dbReference type="CDD" id="cd06257">
    <property type="entry name" value="DnaJ"/>
    <property type="match status" value="1"/>
</dbReference>
<dbReference type="SUPFAM" id="SSF51045">
    <property type="entry name" value="WW domain"/>
    <property type="match status" value="2"/>
</dbReference>
<dbReference type="AlphaFoldDB" id="K0SGS4"/>
<dbReference type="SMART" id="SM00271">
    <property type="entry name" value="DnaJ"/>
    <property type="match status" value="1"/>
</dbReference>
<evidence type="ECO:0000256" key="1">
    <source>
        <dbReference type="SAM" id="MobiDB-lite"/>
    </source>
</evidence>
<dbReference type="SMART" id="SM00456">
    <property type="entry name" value="WW"/>
    <property type="match status" value="2"/>
</dbReference>
<evidence type="ECO:0000259" key="2">
    <source>
        <dbReference type="PROSITE" id="PS50020"/>
    </source>
</evidence>
<dbReference type="Proteomes" id="UP000266841">
    <property type="component" value="Unassembled WGS sequence"/>
</dbReference>
<protein>
    <recommendedName>
        <fullName evidence="6">J domain-containing protein</fullName>
    </recommendedName>
</protein>
<feature type="domain" description="J" evidence="3">
    <location>
        <begin position="384"/>
        <end position="455"/>
    </location>
</feature>
<dbReference type="Pfam" id="PF00397">
    <property type="entry name" value="WW"/>
    <property type="match status" value="2"/>
</dbReference>
<feature type="region of interest" description="Disordered" evidence="1">
    <location>
        <begin position="291"/>
        <end position="371"/>
    </location>
</feature>
<feature type="domain" description="WW" evidence="2">
    <location>
        <begin position="180"/>
        <end position="208"/>
    </location>
</feature>
<dbReference type="PROSITE" id="PS50020">
    <property type="entry name" value="WW_DOMAIN_2"/>
    <property type="match status" value="2"/>
</dbReference>
<evidence type="ECO:0008006" key="6">
    <source>
        <dbReference type="Google" id="ProtNLM"/>
    </source>
</evidence>
<dbReference type="PROSITE" id="PS50076">
    <property type="entry name" value="DNAJ_2"/>
    <property type="match status" value="1"/>
</dbReference>
<gene>
    <name evidence="4" type="ORF">THAOC_15116</name>
</gene>
<dbReference type="Gene3D" id="1.10.287.110">
    <property type="entry name" value="DnaJ domain"/>
    <property type="match status" value="1"/>
</dbReference>
<name>K0SGS4_THAOC</name>
<dbReference type="eggNOG" id="ENOG502QYSJ">
    <property type="taxonomic scope" value="Eukaryota"/>
</dbReference>